<dbReference type="EMBL" id="JASSZA010000019">
    <property type="protein sequence ID" value="KAK2088332.1"/>
    <property type="molecule type" value="Genomic_DNA"/>
</dbReference>
<feature type="region of interest" description="Disordered" evidence="1">
    <location>
        <begin position="55"/>
        <end position="79"/>
    </location>
</feature>
<organism evidence="2 3">
    <name type="scientific">Saguinus oedipus</name>
    <name type="common">Cotton-top tamarin</name>
    <name type="synonym">Oedipomidas oedipus</name>
    <dbReference type="NCBI Taxonomy" id="9490"/>
    <lineage>
        <taxon>Eukaryota</taxon>
        <taxon>Metazoa</taxon>
        <taxon>Chordata</taxon>
        <taxon>Craniata</taxon>
        <taxon>Vertebrata</taxon>
        <taxon>Euteleostomi</taxon>
        <taxon>Mammalia</taxon>
        <taxon>Eutheria</taxon>
        <taxon>Euarchontoglires</taxon>
        <taxon>Primates</taxon>
        <taxon>Haplorrhini</taxon>
        <taxon>Platyrrhini</taxon>
        <taxon>Cebidae</taxon>
        <taxon>Callitrichinae</taxon>
        <taxon>Saguinus</taxon>
    </lineage>
</organism>
<dbReference type="Proteomes" id="UP001266305">
    <property type="component" value="Unassembled WGS sequence"/>
</dbReference>
<proteinExistence type="predicted"/>
<sequence>MPVCCLAAKKAPDGTVIPNGYCDFCLGGSKKTGCPEDLISCADCGRSDGSGAMAAGDTRHGSGLQVAASGVSGPGPWND</sequence>
<reference evidence="2 3" key="1">
    <citation type="submission" date="2023-05" db="EMBL/GenBank/DDBJ databases">
        <title>B98-5 Cell Line De Novo Hybrid Assembly: An Optical Mapping Approach.</title>
        <authorList>
            <person name="Kananen K."/>
            <person name="Auerbach J.A."/>
            <person name="Kautto E."/>
            <person name="Blachly J.S."/>
        </authorList>
    </citation>
    <scope>NUCLEOTIDE SEQUENCE [LARGE SCALE GENOMIC DNA]</scope>
    <source>
        <strain evidence="2">B95-8</strain>
        <tissue evidence="2">Cell line</tissue>
    </source>
</reference>
<accession>A0ABQ9TU59</accession>
<evidence type="ECO:0000313" key="2">
    <source>
        <dbReference type="EMBL" id="KAK2088332.1"/>
    </source>
</evidence>
<protein>
    <submittedName>
        <fullName evidence="2">Uncharacterized protein</fullName>
    </submittedName>
</protein>
<keyword evidence="3" id="KW-1185">Reference proteome</keyword>
<name>A0ABQ9TU59_SAGOE</name>
<evidence type="ECO:0000256" key="1">
    <source>
        <dbReference type="SAM" id="MobiDB-lite"/>
    </source>
</evidence>
<comment type="caution">
    <text evidence="2">The sequence shown here is derived from an EMBL/GenBank/DDBJ whole genome shotgun (WGS) entry which is preliminary data.</text>
</comment>
<gene>
    <name evidence="2" type="ORF">P7K49_034239</name>
</gene>
<evidence type="ECO:0000313" key="3">
    <source>
        <dbReference type="Proteomes" id="UP001266305"/>
    </source>
</evidence>